<keyword evidence="2" id="KW-0902">Two-component regulatory system</keyword>
<dbReference type="PANTHER" id="PTHR44591">
    <property type="entry name" value="STRESS RESPONSE REGULATOR PROTEIN 1"/>
    <property type="match status" value="1"/>
</dbReference>
<evidence type="ECO:0000256" key="1">
    <source>
        <dbReference type="ARBA" id="ARBA00022553"/>
    </source>
</evidence>
<keyword evidence="10" id="KW-1185">Reference proteome</keyword>
<evidence type="ECO:0000313" key="9">
    <source>
        <dbReference type="EMBL" id="WCL91695.1"/>
    </source>
</evidence>
<sequence length="252" mass="27371">MRDTEWLAAATAKATCDRRKGGRVKSRILHIDDDPAMLKVVAAVLSRDPDLETRGCLSAEEGVRAAAEWLPDLILSDVSMPDVDGVQFLEELRNQPVTMSIPVVFTTACGRFDDISDFKSLGASGIIAKPFNLRELISSVRSYLDLAAAAADDAEPLPEVEIRDRFREDAALLRELREPFESGAAPDGLRHVAHKLVGVAGIYGFAAISTAAAAVERALKQAVQHPESRTDVVSRLDELLDLLDQNSGLRPD</sequence>
<keyword evidence="3" id="KW-0805">Transcription regulation</keyword>
<dbReference type="GeneID" id="66892586"/>
<evidence type="ECO:0000259" key="7">
    <source>
        <dbReference type="PROSITE" id="PS50110"/>
    </source>
</evidence>
<dbReference type="Proteomes" id="UP000001426">
    <property type="component" value="Chromosome"/>
</dbReference>
<gene>
    <name evidence="9" type="ORF">TX73_007995</name>
</gene>
<feature type="modified residue" description="Phosphohistidine" evidence="5">
    <location>
        <position position="194"/>
    </location>
</feature>
<dbReference type="PANTHER" id="PTHR44591:SF3">
    <property type="entry name" value="RESPONSE REGULATORY DOMAIN-CONTAINING PROTEIN"/>
    <property type="match status" value="1"/>
</dbReference>
<dbReference type="InterPro" id="IPR036641">
    <property type="entry name" value="HPT_dom_sf"/>
</dbReference>
<keyword evidence="4" id="KW-0804">Transcription</keyword>
<protein>
    <submittedName>
        <fullName evidence="9">Response regulator</fullName>
    </submittedName>
</protein>
<dbReference type="PROSITE" id="PS50894">
    <property type="entry name" value="HPT"/>
    <property type="match status" value="1"/>
</dbReference>
<dbReference type="Pfam" id="PF01627">
    <property type="entry name" value="Hpt"/>
    <property type="match status" value="1"/>
</dbReference>
<keyword evidence="1 6" id="KW-0597">Phosphoprotein</keyword>
<dbReference type="InterPro" id="IPR050595">
    <property type="entry name" value="Bact_response_regulator"/>
</dbReference>
<reference evidence="9 10" key="1">
    <citation type="journal article" date="2004" name="Nat. Biotechnol.">
        <title>Complete genome sequence of the metabolically versatile photosynthetic bacterium Rhodopseudomonas palustris.</title>
        <authorList>
            <person name="Larimer F.W."/>
            <person name="Chain P."/>
            <person name="Hauser L."/>
            <person name="Lamerdin J."/>
            <person name="Malfatti S."/>
            <person name="Do L."/>
            <person name="Land M.L."/>
            <person name="Pelletier D.A."/>
            <person name="Beatty J.T."/>
            <person name="Lang A.S."/>
            <person name="Tabita F.R."/>
            <person name="Gibson J.L."/>
            <person name="Hanson T.E."/>
            <person name="Bobst C."/>
            <person name="Torres J.L."/>
            <person name="Peres C."/>
            <person name="Harrison F.H."/>
            <person name="Gibson J."/>
            <person name="Harwood C.S."/>
        </authorList>
    </citation>
    <scope>NUCLEOTIDE SEQUENCE [LARGE SCALE GENOMIC DNA]</scope>
    <source>
        <strain evidence="10">ATCC BAA-98 / CGA009</strain>
    </source>
</reference>
<name>A0AAE9XZM3_RHOPA</name>
<evidence type="ECO:0000256" key="4">
    <source>
        <dbReference type="ARBA" id="ARBA00023163"/>
    </source>
</evidence>
<feature type="modified residue" description="4-aspartylphosphate" evidence="6">
    <location>
        <position position="77"/>
    </location>
</feature>
<dbReference type="InterPro" id="IPR008207">
    <property type="entry name" value="Sig_transdc_His_kin_Hpt_dom"/>
</dbReference>
<dbReference type="AlphaFoldDB" id="A0AAE9XZM3"/>
<dbReference type="InterPro" id="IPR011006">
    <property type="entry name" value="CheY-like_superfamily"/>
</dbReference>
<dbReference type="SMART" id="SM00448">
    <property type="entry name" value="REC"/>
    <property type="match status" value="1"/>
</dbReference>
<dbReference type="KEGG" id="rpa:TX73_007995"/>
<dbReference type="InterPro" id="IPR001789">
    <property type="entry name" value="Sig_transdc_resp-reg_receiver"/>
</dbReference>
<evidence type="ECO:0000256" key="3">
    <source>
        <dbReference type="ARBA" id="ARBA00023015"/>
    </source>
</evidence>
<evidence type="ECO:0000256" key="2">
    <source>
        <dbReference type="ARBA" id="ARBA00023012"/>
    </source>
</evidence>
<dbReference type="Pfam" id="PF00072">
    <property type="entry name" value="Response_reg"/>
    <property type="match status" value="1"/>
</dbReference>
<accession>A0AAE9XZM3</accession>
<evidence type="ECO:0000259" key="8">
    <source>
        <dbReference type="PROSITE" id="PS50894"/>
    </source>
</evidence>
<evidence type="ECO:0000313" key="10">
    <source>
        <dbReference type="Proteomes" id="UP000001426"/>
    </source>
</evidence>
<organism evidence="9 10">
    <name type="scientific">Rhodopseudomonas palustris (strain ATCC BAA-98 / CGA009)</name>
    <dbReference type="NCBI Taxonomy" id="258594"/>
    <lineage>
        <taxon>Bacteria</taxon>
        <taxon>Pseudomonadati</taxon>
        <taxon>Pseudomonadota</taxon>
        <taxon>Alphaproteobacteria</taxon>
        <taxon>Hyphomicrobiales</taxon>
        <taxon>Nitrobacteraceae</taxon>
        <taxon>Rhodopseudomonas</taxon>
    </lineage>
</organism>
<proteinExistence type="predicted"/>
<dbReference type="Gene3D" id="3.40.50.2300">
    <property type="match status" value="1"/>
</dbReference>
<dbReference type="SUPFAM" id="SSF47226">
    <property type="entry name" value="Histidine-containing phosphotransfer domain, HPT domain"/>
    <property type="match status" value="1"/>
</dbReference>
<dbReference type="RefSeq" id="WP_234803341.1">
    <property type="nucleotide sequence ID" value="NZ_CP116810.1"/>
</dbReference>
<dbReference type="Gene3D" id="1.20.120.160">
    <property type="entry name" value="HPT domain"/>
    <property type="match status" value="1"/>
</dbReference>
<dbReference type="GO" id="GO:0000160">
    <property type="term" value="P:phosphorelay signal transduction system"/>
    <property type="evidence" value="ECO:0007669"/>
    <property type="project" value="UniProtKB-KW"/>
</dbReference>
<dbReference type="PROSITE" id="PS50110">
    <property type="entry name" value="RESPONSE_REGULATORY"/>
    <property type="match status" value="1"/>
</dbReference>
<feature type="domain" description="HPt" evidence="8">
    <location>
        <begin position="154"/>
        <end position="252"/>
    </location>
</feature>
<dbReference type="GO" id="GO:0004672">
    <property type="term" value="F:protein kinase activity"/>
    <property type="evidence" value="ECO:0007669"/>
    <property type="project" value="UniProtKB-ARBA"/>
</dbReference>
<dbReference type="EMBL" id="CP116810">
    <property type="protein sequence ID" value="WCL91695.1"/>
    <property type="molecule type" value="Genomic_DNA"/>
</dbReference>
<evidence type="ECO:0000256" key="6">
    <source>
        <dbReference type="PROSITE-ProRule" id="PRU00169"/>
    </source>
</evidence>
<evidence type="ECO:0000256" key="5">
    <source>
        <dbReference type="PROSITE-ProRule" id="PRU00110"/>
    </source>
</evidence>
<dbReference type="SUPFAM" id="SSF52172">
    <property type="entry name" value="CheY-like"/>
    <property type="match status" value="1"/>
</dbReference>
<feature type="domain" description="Response regulatory" evidence="7">
    <location>
        <begin position="27"/>
        <end position="144"/>
    </location>
</feature>